<evidence type="ECO:0000313" key="2">
    <source>
        <dbReference type="Proteomes" id="UP000799770"/>
    </source>
</evidence>
<name>A0A6A5ZT12_9PLEO</name>
<accession>A0A6A5ZT12</accession>
<protein>
    <submittedName>
        <fullName evidence="1">Uncharacterized protein</fullName>
    </submittedName>
</protein>
<organism evidence="1 2">
    <name type="scientific">Lophiotrema nucula</name>
    <dbReference type="NCBI Taxonomy" id="690887"/>
    <lineage>
        <taxon>Eukaryota</taxon>
        <taxon>Fungi</taxon>
        <taxon>Dikarya</taxon>
        <taxon>Ascomycota</taxon>
        <taxon>Pezizomycotina</taxon>
        <taxon>Dothideomycetes</taxon>
        <taxon>Pleosporomycetidae</taxon>
        <taxon>Pleosporales</taxon>
        <taxon>Lophiotremataceae</taxon>
        <taxon>Lophiotrema</taxon>
    </lineage>
</organism>
<gene>
    <name evidence="1" type="ORF">BDV96DRAFT_144016</name>
</gene>
<dbReference type="Proteomes" id="UP000799770">
    <property type="component" value="Unassembled WGS sequence"/>
</dbReference>
<keyword evidence="2" id="KW-1185">Reference proteome</keyword>
<proteinExistence type="predicted"/>
<dbReference type="AlphaFoldDB" id="A0A6A5ZT12"/>
<sequence length="74" mass="7863">MGCALCVVLTSGGLDLTEAAEVRLLLTLGSTSTVFIESSRSFLFLARAVCMLFTTMNGSRKSLIDRRGGGLVFT</sequence>
<dbReference type="EMBL" id="ML977311">
    <property type="protein sequence ID" value="KAF2122386.1"/>
    <property type="molecule type" value="Genomic_DNA"/>
</dbReference>
<evidence type="ECO:0000313" key="1">
    <source>
        <dbReference type="EMBL" id="KAF2122386.1"/>
    </source>
</evidence>
<reference evidence="1" key="1">
    <citation type="journal article" date="2020" name="Stud. Mycol.">
        <title>101 Dothideomycetes genomes: a test case for predicting lifestyles and emergence of pathogens.</title>
        <authorList>
            <person name="Haridas S."/>
            <person name="Albert R."/>
            <person name="Binder M."/>
            <person name="Bloem J."/>
            <person name="Labutti K."/>
            <person name="Salamov A."/>
            <person name="Andreopoulos B."/>
            <person name="Baker S."/>
            <person name="Barry K."/>
            <person name="Bills G."/>
            <person name="Bluhm B."/>
            <person name="Cannon C."/>
            <person name="Castanera R."/>
            <person name="Culley D."/>
            <person name="Daum C."/>
            <person name="Ezra D."/>
            <person name="Gonzalez J."/>
            <person name="Henrissat B."/>
            <person name="Kuo A."/>
            <person name="Liang C."/>
            <person name="Lipzen A."/>
            <person name="Lutzoni F."/>
            <person name="Magnuson J."/>
            <person name="Mondo S."/>
            <person name="Nolan M."/>
            <person name="Ohm R."/>
            <person name="Pangilinan J."/>
            <person name="Park H.-J."/>
            <person name="Ramirez L."/>
            <person name="Alfaro M."/>
            <person name="Sun H."/>
            <person name="Tritt A."/>
            <person name="Yoshinaga Y."/>
            <person name="Zwiers L.-H."/>
            <person name="Turgeon B."/>
            <person name="Goodwin S."/>
            <person name="Spatafora J."/>
            <person name="Crous P."/>
            <person name="Grigoriev I."/>
        </authorList>
    </citation>
    <scope>NUCLEOTIDE SEQUENCE</scope>
    <source>
        <strain evidence="1">CBS 627.86</strain>
    </source>
</reference>